<sequence>MGRPTILIIPGASATPELYESFVSAVVQRGYDIEALPIPSVGNANGSNGAPPTMYDDVTFIQSRIAALSDAGKDVIIVTHSYGGVPGTQCVQGFSKKERQSNGLEGGVIGLAYITSLIPELGQPAVSVQASIPEERKVPTAIDADGWVYYPDYTRLAEVSFTDMPGAEGLHWAQKLGKHSAAAFGSPLTYQGYKDVPVSYLLCKNDLVIPPEYQQAGIDMIEKTTGKKVDVTAIDSDHVAPLSHQQEVVDWIVSVADRLGKA</sequence>
<dbReference type="AlphaFoldDB" id="A0A9Q0AGH1"/>
<dbReference type="InterPro" id="IPR029058">
    <property type="entry name" value="AB_hydrolase_fold"/>
</dbReference>
<dbReference type="InterPro" id="IPR000073">
    <property type="entry name" value="AB_hydrolase_1"/>
</dbReference>
<keyword evidence="3" id="KW-1185">Reference proteome</keyword>
<comment type="caution">
    <text evidence="2">The sequence shown here is derived from an EMBL/GenBank/DDBJ whole genome shotgun (WGS) entry which is preliminary data.</text>
</comment>
<reference evidence="2" key="1">
    <citation type="submission" date="2021-03" db="EMBL/GenBank/DDBJ databases">
        <title>Revisited historic fungal species revealed as producer of novel bioactive compounds through whole genome sequencing and comparative genomics.</title>
        <authorList>
            <person name="Vignolle G.A."/>
            <person name="Hochenegger N."/>
            <person name="Mach R.L."/>
            <person name="Mach-Aigner A.R."/>
            <person name="Javad Rahimi M."/>
            <person name="Salim K.A."/>
            <person name="Chan C.M."/>
            <person name="Lim L.B.L."/>
            <person name="Cai F."/>
            <person name="Druzhinina I.S."/>
            <person name="U'Ren J.M."/>
            <person name="Derntl C."/>
        </authorList>
    </citation>
    <scope>NUCLEOTIDE SEQUENCE</scope>
    <source>
        <strain evidence="2">TUCIM 5799</strain>
    </source>
</reference>
<organism evidence="2 3">
    <name type="scientific">Neoarthrinium moseri</name>
    <dbReference type="NCBI Taxonomy" id="1658444"/>
    <lineage>
        <taxon>Eukaryota</taxon>
        <taxon>Fungi</taxon>
        <taxon>Dikarya</taxon>
        <taxon>Ascomycota</taxon>
        <taxon>Pezizomycotina</taxon>
        <taxon>Sordariomycetes</taxon>
        <taxon>Xylariomycetidae</taxon>
        <taxon>Amphisphaeriales</taxon>
        <taxon>Apiosporaceae</taxon>
        <taxon>Neoarthrinium</taxon>
    </lineage>
</organism>
<name>A0A9Q0AGH1_9PEZI</name>
<evidence type="ECO:0000313" key="3">
    <source>
        <dbReference type="Proteomes" id="UP000829685"/>
    </source>
</evidence>
<evidence type="ECO:0000313" key="2">
    <source>
        <dbReference type="EMBL" id="KAI1853411.1"/>
    </source>
</evidence>
<feature type="domain" description="AB hydrolase-1" evidence="1">
    <location>
        <begin position="6"/>
        <end position="250"/>
    </location>
</feature>
<dbReference type="SUPFAM" id="SSF53474">
    <property type="entry name" value="alpha/beta-Hydrolases"/>
    <property type="match status" value="1"/>
</dbReference>
<evidence type="ECO:0000259" key="1">
    <source>
        <dbReference type="Pfam" id="PF12697"/>
    </source>
</evidence>
<dbReference type="Proteomes" id="UP000829685">
    <property type="component" value="Unassembled WGS sequence"/>
</dbReference>
<dbReference type="PANTHER" id="PTHR37017">
    <property type="entry name" value="AB HYDROLASE-1 DOMAIN-CONTAINING PROTEIN-RELATED"/>
    <property type="match status" value="1"/>
</dbReference>
<dbReference type="Gene3D" id="3.40.50.1820">
    <property type="entry name" value="alpha/beta hydrolase"/>
    <property type="match status" value="1"/>
</dbReference>
<gene>
    <name evidence="2" type="ORF">JX265_012702</name>
</gene>
<dbReference type="EMBL" id="JAFIMR010000057">
    <property type="protein sequence ID" value="KAI1853411.1"/>
    <property type="molecule type" value="Genomic_DNA"/>
</dbReference>
<proteinExistence type="predicted"/>
<protein>
    <recommendedName>
        <fullName evidence="1">AB hydrolase-1 domain-containing protein</fullName>
    </recommendedName>
</protein>
<dbReference type="PANTHER" id="PTHR37017:SF13">
    <property type="entry name" value="AB HYDROLASE-1 DOMAIN-CONTAINING PROTEIN"/>
    <property type="match status" value="1"/>
</dbReference>
<accession>A0A9Q0AGH1</accession>
<dbReference type="InterPro" id="IPR052897">
    <property type="entry name" value="Sec-Metab_Biosynth_Hydrolase"/>
</dbReference>
<dbReference type="Pfam" id="PF12697">
    <property type="entry name" value="Abhydrolase_6"/>
    <property type="match status" value="1"/>
</dbReference>